<dbReference type="CDD" id="cd01347">
    <property type="entry name" value="ligand_gated_channel"/>
    <property type="match status" value="1"/>
</dbReference>
<dbReference type="InterPro" id="IPR010105">
    <property type="entry name" value="TonB_sidphr_rcpt"/>
</dbReference>
<feature type="signal peptide" evidence="16">
    <location>
        <begin position="1"/>
        <end position="38"/>
    </location>
</feature>
<dbReference type="SUPFAM" id="SSF56935">
    <property type="entry name" value="Porins"/>
    <property type="match status" value="1"/>
</dbReference>
<dbReference type="InterPro" id="IPR000531">
    <property type="entry name" value="Beta-barrel_TonB"/>
</dbReference>
<gene>
    <name evidence="20" type="ORF">JHX88_11245</name>
    <name evidence="19" type="ORF">SAMN05421772_111119</name>
</gene>
<keyword evidence="10 15" id="KW-0798">TonB box</keyword>
<keyword evidence="6 14" id="KW-0812">Transmembrane</keyword>
<evidence type="ECO:0000256" key="2">
    <source>
        <dbReference type="ARBA" id="ARBA00009810"/>
    </source>
</evidence>
<evidence type="ECO:0000256" key="10">
    <source>
        <dbReference type="ARBA" id="ARBA00023077"/>
    </source>
</evidence>
<evidence type="ECO:0000256" key="11">
    <source>
        <dbReference type="ARBA" id="ARBA00023136"/>
    </source>
</evidence>
<evidence type="ECO:0000313" key="20">
    <source>
        <dbReference type="EMBL" id="WCR01522.1"/>
    </source>
</evidence>
<proteinExistence type="inferred from homology"/>
<accession>A0AA46A6K3</accession>
<evidence type="ECO:0000256" key="15">
    <source>
        <dbReference type="RuleBase" id="RU003357"/>
    </source>
</evidence>
<feature type="chain" id="PRO_5041337152" evidence="16">
    <location>
        <begin position="39"/>
        <end position="725"/>
    </location>
</feature>
<dbReference type="FunFam" id="2.170.130.10:FF:000001">
    <property type="entry name" value="Catecholate siderophore TonB-dependent receptor"/>
    <property type="match status" value="1"/>
</dbReference>
<reference evidence="20 22" key="2">
    <citation type="submission" date="2021-01" db="EMBL/GenBank/DDBJ databases">
        <title>Biogeographic distribution of Paracoccus.</title>
        <authorList>
            <person name="Hollensteiner J."/>
            <person name="Leineberger J."/>
            <person name="Brinkhoff T."/>
            <person name="Daniel R."/>
        </authorList>
    </citation>
    <scope>NUCLEOTIDE SEQUENCE [LARGE SCALE GENOMIC DNA]</scope>
    <source>
        <strain evidence="20 22">DSM 18447</strain>
    </source>
</reference>
<dbReference type="GO" id="GO:0038023">
    <property type="term" value="F:signaling receptor activity"/>
    <property type="evidence" value="ECO:0007669"/>
    <property type="project" value="InterPro"/>
</dbReference>
<dbReference type="PANTHER" id="PTHR32552">
    <property type="entry name" value="FERRICHROME IRON RECEPTOR-RELATED"/>
    <property type="match status" value="1"/>
</dbReference>
<evidence type="ECO:0000256" key="14">
    <source>
        <dbReference type="PROSITE-ProRule" id="PRU01360"/>
    </source>
</evidence>
<dbReference type="GO" id="GO:0015344">
    <property type="term" value="F:siderophore uptake transmembrane transporter activity"/>
    <property type="evidence" value="ECO:0007669"/>
    <property type="project" value="TreeGrafter"/>
</dbReference>
<evidence type="ECO:0000313" key="19">
    <source>
        <dbReference type="EMBL" id="SIS99290.1"/>
    </source>
</evidence>
<dbReference type="RefSeq" id="WP_076527055.1">
    <property type="nucleotide sequence ID" value="NZ_CP067140.1"/>
</dbReference>
<evidence type="ECO:0000259" key="18">
    <source>
        <dbReference type="Pfam" id="PF07715"/>
    </source>
</evidence>
<keyword evidence="5" id="KW-0410">Iron transport</keyword>
<dbReference type="Proteomes" id="UP000186216">
    <property type="component" value="Unassembled WGS sequence"/>
</dbReference>
<evidence type="ECO:0000256" key="6">
    <source>
        <dbReference type="ARBA" id="ARBA00022692"/>
    </source>
</evidence>
<evidence type="ECO:0000313" key="21">
    <source>
        <dbReference type="Proteomes" id="UP000186216"/>
    </source>
</evidence>
<feature type="domain" description="TonB-dependent receptor plug" evidence="18">
    <location>
        <begin position="80"/>
        <end position="182"/>
    </location>
</feature>
<dbReference type="InterPro" id="IPR039426">
    <property type="entry name" value="TonB-dep_rcpt-like"/>
</dbReference>
<keyword evidence="8" id="KW-0408">Iron</keyword>
<evidence type="ECO:0000256" key="1">
    <source>
        <dbReference type="ARBA" id="ARBA00004571"/>
    </source>
</evidence>
<dbReference type="EMBL" id="FTOU01000011">
    <property type="protein sequence ID" value="SIS99290.1"/>
    <property type="molecule type" value="Genomic_DNA"/>
</dbReference>
<dbReference type="NCBIfam" id="TIGR01783">
    <property type="entry name" value="TonB-siderophor"/>
    <property type="match status" value="1"/>
</dbReference>
<keyword evidence="9" id="KW-0406">Ion transport</keyword>
<keyword evidence="11 14" id="KW-0472">Membrane</keyword>
<evidence type="ECO:0000256" key="7">
    <source>
        <dbReference type="ARBA" id="ARBA00022729"/>
    </source>
</evidence>
<evidence type="ECO:0000256" key="3">
    <source>
        <dbReference type="ARBA" id="ARBA00022448"/>
    </source>
</evidence>
<dbReference type="InterPro" id="IPR036942">
    <property type="entry name" value="Beta-barrel_TonB_sf"/>
</dbReference>
<evidence type="ECO:0000256" key="13">
    <source>
        <dbReference type="ARBA" id="ARBA00023237"/>
    </source>
</evidence>
<dbReference type="PROSITE" id="PS52016">
    <property type="entry name" value="TONB_DEPENDENT_REC_3"/>
    <property type="match status" value="1"/>
</dbReference>
<evidence type="ECO:0000256" key="12">
    <source>
        <dbReference type="ARBA" id="ARBA00023170"/>
    </source>
</evidence>
<dbReference type="PANTHER" id="PTHR32552:SF68">
    <property type="entry name" value="FERRICHROME OUTER MEMBRANE TRANSPORTER_PHAGE RECEPTOR"/>
    <property type="match status" value="1"/>
</dbReference>
<name>A0AA46A6K3_9RHOB</name>
<evidence type="ECO:0000256" key="4">
    <source>
        <dbReference type="ARBA" id="ARBA00022452"/>
    </source>
</evidence>
<keyword evidence="22" id="KW-1185">Reference proteome</keyword>
<evidence type="ECO:0000259" key="17">
    <source>
        <dbReference type="Pfam" id="PF00593"/>
    </source>
</evidence>
<comment type="subcellular location">
    <subcellularLocation>
        <location evidence="1 14">Cell outer membrane</location>
        <topology evidence="1 14">Multi-pass membrane protein</topology>
    </subcellularLocation>
</comment>
<dbReference type="InterPro" id="IPR037066">
    <property type="entry name" value="Plug_dom_sf"/>
</dbReference>
<dbReference type="Gene3D" id="2.170.130.10">
    <property type="entry name" value="TonB-dependent receptor, plug domain"/>
    <property type="match status" value="1"/>
</dbReference>
<evidence type="ECO:0000313" key="22">
    <source>
        <dbReference type="Proteomes" id="UP001215549"/>
    </source>
</evidence>
<dbReference type="Gene3D" id="2.40.170.20">
    <property type="entry name" value="TonB-dependent receptor, beta-barrel domain"/>
    <property type="match status" value="1"/>
</dbReference>
<keyword evidence="7 16" id="KW-0732">Signal</keyword>
<sequence>MPCHPLSTAAFPGLNRLFCRTTALLSLPFIVMPVQALAQDEQQEVIELSPIVLQAIPYTGEIDGYLAPGTETGVKSGVPLAEVPQSISVVTSTELERRAPAQVEDAIKYTVGVNASTWGNDDRFDQFSIRGFDLGSGALYRDGLPQKVVGFTAFSSHPYMLERVDVLRGPAGVLYGSNDAGGMVNLVTKRPVFERKAEARLGYGSHGNGEVGFDFGDALDARKTVAGRITGLWRDGATEIDNSEDDRAFLAGGLTWAPTDYTSLTLLAHVQKDARTPSGMFPIAGEDYDLSLGVLPRDFAYRSSPYNQFKTDQQSLGLELTHEFSSELVLNARARYAHQNTDYRHAYRDRITAAGISYTALRQDESAKTLGADVNLEWRRAFGAANNSLTVGVDYQHADNDADQYYQTGAFMIGFNDPSLDFLVEDPSLSSRNRETYTEKGLYLQDHLNLGQGTTITAGLRRSWLESRNEDLLGAGGIQRKDDAATTAMIGATHEFANGLTPYLNYSEGFIQNAGTTIDGDPLDPSRNKQLEAGLRYMPPFGDLLLSAAVFDLRKTNVEDYYFDEDGNIDYTHSTQVGEIRARGVELEARGKLTQELQGVLGYTYLDTEITESADPAKRGKENVMSPRHQVSLWLDWDASRFMPGLSVGGGLRYQSDSYSTQYNGRVTPSHTTADLAMRYEADQYAVDLGVTNLFDKEYYGVCYDNLGCALGDGRKVSLTLSRNF</sequence>
<evidence type="ECO:0000256" key="9">
    <source>
        <dbReference type="ARBA" id="ARBA00023065"/>
    </source>
</evidence>
<keyword evidence="4 14" id="KW-1134">Transmembrane beta strand</keyword>
<dbReference type="InterPro" id="IPR012910">
    <property type="entry name" value="Plug_dom"/>
</dbReference>
<keyword evidence="3 14" id="KW-0813">Transport</keyword>
<dbReference type="AlphaFoldDB" id="A0AA46A6K3"/>
<evidence type="ECO:0000256" key="8">
    <source>
        <dbReference type="ARBA" id="ARBA00023004"/>
    </source>
</evidence>
<dbReference type="Pfam" id="PF00593">
    <property type="entry name" value="TonB_dep_Rec_b-barrel"/>
    <property type="match status" value="1"/>
</dbReference>
<organism evidence="19 21">
    <name type="scientific">Paracoccus saliphilus</name>
    <dbReference type="NCBI Taxonomy" id="405559"/>
    <lineage>
        <taxon>Bacteria</taxon>
        <taxon>Pseudomonadati</taxon>
        <taxon>Pseudomonadota</taxon>
        <taxon>Alphaproteobacteria</taxon>
        <taxon>Rhodobacterales</taxon>
        <taxon>Paracoccaceae</taxon>
        <taxon>Paracoccus</taxon>
    </lineage>
</organism>
<dbReference type="Pfam" id="PF07715">
    <property type="entry name" value="Plug"/>
    <property type="match status" value="1"/>
</dbReference>
<protein>
    <submittedName>
        <fullName evidence="19">Iron complex outermembrane recepter protein</fullName>
    </submittedName>
    <submittedName>
        <fullName evidence="20">TonB-dependent siderophore receptor</fullName>
    </submittedName>
</protein>
<comment type="similarity">
    <text evidence="2 14 15">Belongs to the TonB-dependent receptor family.</text>
</comment>
<keyword evidence="12 20" id="KW-0675">Receptor</keyword>
<evidence type="ECO:0000256" key="16">
    <source>
        <dbReference type="SAM" id="SignalP"/>
    </source>
</evidence>
<dbReference type="Proteomes" id="UP001215549">
    <property type="component" value="Chromosome"/>
</dbReference>
<reference evidence="19 21" key="1">
    <citation type="submission" date="2017-01" db="EMBL/GenBank/DDBJ databases">
        <authorList>
            <person name="Varghese N."/>
            <person name="Submissions S."/>
        </authorList>
    </citation>
    <scope>NUCLEOTIDE SEQUENCE [LARGE SCALE GENOMIC DNA]</scope>
    <source>
        <strain evidence="19 21">DSM 18447</strain>
    </source>
</reference>
<dbReference type="GO" id="GO:0015891">
    <property type="term" value="P:siderophore transport"/>
    <property type="evidence" value="ECO:0007669"/>
    <property type="project" value="InterPro"/>
</dbReference>
<dbReference type="EMBL" id="CP067140">
    <property type="protein sequence ID" value="WCR01522.1"/>
    <property type="molecule type" value="Genomic_DNA"/>
</dbReference>
<feature type="domain" description="TonB-dependent receptor-like beta-barrel" evidence="17">
    <location>
        <begin position="291"/>
        <end position="694"/>
    </location>
</feature>
<dbReference type="GO" id="GO:0009279">
    <property type="term" value="C:cell outer membrane"/>
    <property type="evidence" value="ECO:0007669"/>
    <property type="project" value="UniProtKB-SubCell"/>
</dbReference>
<keyword evidence="13 14" id="KW-0998">Cell outer membrane</keyword>
<evidence type="ECO:0000256" key="5">
    <source>
        <dbReference type="ARBA" id="ARBA00022496"/>
    </source>
</evidence>